<name>A0ABW4VPK9_9BACT</name>
<dbReference type="EMBL" id="JBHUHR010000032">
    <property type="protein sequence ID" value="MFD2035485.1"/>
    <property type="molecule type" value="Genomic_DNA"/>
</dbReference>
<comment type="caution">
    <text evidence="8">The sequence shown here is derived from an EMBL/GenBank/DDBJ whole genome shotgun (WGS) entry which is preliminary data.</text>
</comment>
<keyword evidence="5" id="KW-0998">Cell outer membrane</keyword>
<dbReference type="Pfam" id="PF07980">
    <property type="entry name" value="SusD_RagB"/>
    <property type="match status" value="1"/>
</dbReference>
<keyword evidence="9" id="KW-1185">Reference proteome</keyword>
<evidence type="ECO:0000259" key="6">
    <source>
        <dbReference type="Pfam" id="PF07980"/>
    </source>
</evidence>
<evidence type="ECO:0000256" key="3">
    <source>
        <dbReference type="ARBA" id="ARBA00022729"/>
    </source>
</evidence>
<feature type="domain" description="RagB/SusD" evidence="6">
    <location>
        <begin position="330"/>
        <end position="483"/>
    </location>
</feature>
<dbReference type="CDD" id="cd08977">
    <property type="entry name" value="SusD"/>
    <property type="match status" value="1"/>
</dbReference>
<proteinExistence type="inferred from homology"/>
<dbReference type="InterPro" id="IPR033985">
    <property type="entry name" value="SusD-like_N"/>
</dbReference>
<evidence type="ECO:0000259" key="7">
    <source>
        <dbReference type="Pfam" id="PF14322"/>
    </source>
</evidence>
<evidence type="ECO:0000256" key="1">
    <source>
        <dbReference type="ARBA" id="ARBA00004442"/>
    </source>
</evidence>
<comment type="subcellular location">
    <subcellularLocation>
        <location evidence="1">Cell outer membrane</location>
    </subcellularLocation>
</comment>
<sequence>MKKYIIICVLSSLLWAPSCEEFLELGPPNTSLVSSAVYENDALATAVLTGVYYDFAVQQDFIAGERGLSLMGGLSADEFLNYTTSLDVVEVYTNSLSATNSVTSGLWRRGYNLIYIVNDVLENITDSDKLSPHVRDQLVGESKFVRAFVYFYLTNMYGDVPLLLSTDYKANATKPRNPVSEVYAQIIQDLEDAQELLLDDYQSAENSITSDRVRPNKVGAEALLARVHLYLENWMQAETYSSGVINRGETHYKLEDDLNSVFLVNSKEAIWQVGIASNNGGINTMDGYTLKIVWDPSFYGQQLSASFLGAFADGDQRRNDWVGTFLSGGNTFYYPYKYKVHQSPGESITEHLMVLRLGEQYLIRAEARARQGKLYGVGSAQEDVNAIRTRAGLDPIDPESFTEDEMMAAIEQERRVELFSELGHRWFDLKRWVGFSNAVTRADEVMPNVSVEKGGVWRPEAKLFPIPHDNRLSNVNLSQNPGYEQ</sequence>
<dbReference type="InterPro" id="IPR012944">
    <property type="entry name" value="SusD_RagB_dom"/>
</dbReference>
<evidence type="ECO:0000313" key="9">
    <source>
        <dbReference type="Proteomes" id="UP001597361"/>
    </source>
</evidence>
<protein>
    <submittedName>
        <fullName evidence="8">RagB/SusD family nutrient uptake outer membrane protein</fullName>
    </submittedName>
</protein>
<reference evidence="9" key="1">
    <citation type="journal article" date="2019" name="Int. J. Syst. Evol. Microbiol.">
        <title>The Global Catalogue of Microorganisms (GCM) 10K type strain sequencing project: providing services to taxonomists for standard genome sequencing and annotation.</title>
        <authorList>
            <consortium name="The Broad Institute Genomics Platform"/>
            <consortium name="The Broad Institute Genome Sequencing Center for Infectious Disease"/>
            <person name="Wu L."/>
            <person name="Ma J."/>
        </authorList>
    </citation>
    <scope>NUCLEOTIDE SEQUENCE [LARGE SCALE GENOMIC DNA]</scope>
    <source>
        <strain evidence="9">CGMCC 1.15180</strain>
    </source>
</reference>
<dbReference type="RefSeq" id="WP_376886450.1">
    <property type="nucleotide sequence ID" value="NZ_JBHUHR010000032.1"/>
</dbReference>
<feature type="domain" description="SusD-like N-terminal" evidence="7">
    <location>
        <begin position="83"/>
        <end position="229"/>
    </location>
</feature>
<keyword evidence="4" id="KW-0472">Membrane</keyword>
<keyword evidence="3" id="KW-0732">Signal</keyword>
<dbReference type="InterPro" id="IPR011990">
    <property type="entry name" value="TPR-like_helical_dom_sf"/>
</dbReference>
<organism evidence="8 9">
    <name type="scientific">Belliella marina</name>
    <dbReference type="NCBI Taxonomy" id="1644146"/>
    <lineage>
        <taxon>Bacteria</taxon>
        <taxon>Pseudomonadati</taxon>
        <taxon>Bacteroidota</taxon>
        <taxon>Cytophagia</taxon>
        <taxon>Cytophagales</taxon>
        <taxon>Cyclobacteriaceae</taxon>
        <taxon>Belliella</taxon>
    </lineage>
</organism>
<dbReference type="Gene3D" id="1.25.40.390">
    <property type="match status" value="1"/>
</dbReference>
<evidence type="ECO:0000256" key="5">
    <source>
        <dbReference type="ARBA" id="ARBA00023237"/>
    </source>
</evidence>
<dbReference type="Proteomes" id="UP001597361">
    <property type="component" value="Unassembled WGS sequence"/>
</dbReference>
<dbReference type="SUPFAM" id="SSF48452">
    <property type="entry name" value="TPR-like"/>
    <property type="match status" value="1"/>
</dbReference>
<comment type="similarity">
    <text evidence="2">Belongs to the SusD family.</text>
</comment>
<dbReference type="Pfam" id="PF14322">
    <property type="entry name" value="SusD-like_3"/>
    <property type="match status" value="1"/>
</dbReference>
<evidence type="ECO:0000313" key="8">
    <source>
        <dbReference type="EMBL" id="MFD2035485.1"/>
    </source>
</evidence>
<evidence type="ECO:0000256" key="4">
    <source>
        <dbReference type="ARBA" id="ARBA00023136"/>
    </source>
</evidence>
<evidence type="ECO:0000256" key="2">
    <source>
        <dbReference type="ARBA" id="ARBA00006275"/>
    </source>
</evidence>
<gene>
    <name evidence="8" type="ORF">ACFSKL_11830</name>
</gene>
<accession>A0ABW4VPK9</accession>